<proteinExistence type="inferred from homology"/>
<feature type="repeat" description="WD" evidence="4">
    <location>
        <begin position="91"/>
        <end position="125"/>
    </location>
</feature>
<keyword evidence="6" id="KW-1185">Reference proteome</keyword>
<dbReference type="InterPro" id="IPR019775">
    <property type="entry name" value="WD40_repeat_CS"/>
</dbReference>
<keyword evidence="2 4" id="KW-0853">WD repeat</keyword>
<reference evidence="5" key="1">
    <citation type="submission" date="2020-11" db="EMBL/GenBank/DDBJ databases">
        <authorList>
            <person name="Tran Van P."/>
        </authorList>
    </citation>
    <scope>NUCLEOTIDE SEQUENCE</scope>
</reference>
<dbReference type="EMBL" id="OA888702">
    <property type="protein sequence ID" value="CAD7284002.1"/>
    <property type="molecule type" value="Genomic_DNA"/>
</dbReference>
<dbReference type="PANTHER" id="PTHR14588:SF2">
    <property type="entry name" value="DDB1- AND CUL4-ASSOCIATED FACTOR 10"/>
    <property type="match status" value="1"/>
</dbReference>
<dbReference type="SUPFAM" id="SSF50978">
    <property type="entry name" value="WD40 repeat-like"/>
    <property type="match status" value="1"/>
</dbReference>
<keyword evidence="3" id="KW-0677">Repeat</keyword>
<evidence type="ECO:0000256" key="4">
    <source>
        <dbReference type="PROSITE-ProRule" id="PRU00221"/>
    </source>
</evidence>
<accession>A0A7R9C0Z8</accession>
<dbReference type="Pfam" id="PF00400">
    <property type="entry name" value="WD40"/>
    <property type="match status" value="4"/>
</dbReference>
<dbReference type="InterPro" id="IPR015943">
    <property type="entry name" value="WD40/YVTN_repeat-like_dom_sf"/>
</dbReference>
<sequence>MGKWDYMNYVTYDRCVGAKRELGFDNKFYKYLFSRFKPRGFPQGRERLTENSYSVYNLEFSPEGKYLIAACSDRAIRVLDPARQNIVSERPKAHDHCVNCVRFLDSRMFVTGGDDQKINVWDIRNMSDKVHCLHGHDAWVKSLAYIKESRTLLSSAFDGNIFAWEMNRFNAGGMIEPTQIIDISGLMRMTVTPDASKMIVSNSSGFIMVFHDLDIWRMREQYRGVKVNMYRLMQVSGIPLEEQMKYGHLFLAERNRLEFISDFPSGNEACVISSLVIHPDGKRCISRHNTNSLNAEVREAMVEDSIDRVVRGEDEDVFRNFPRAPRITRSRVVIEMLRDSMRRVMANFGSQEDGYRVRFLSRDTWYALTAIRDARRQEPMEHRLHQGLAPGESRWSLNSEWNRKLLRLHSNKECRCEVPFEEKTDFTQNDIFPNVPRMTHHMEEANVQHGYIKEISVSPCGRVIASPYGLGHRLLMFDQECKLPGKARQIDLSVDKSSRDNKLGDSVSLVEVSTLLVHSAPVLTTQFSPDGSCLVTGCLDGKVIWHRPVL</sequence>
<evidence type="ECO:0000313" key="6">
    <source>
        <dbReference type="Proteomes" id="UP000678499"/>
    </source>
</evidence>
<dbReference type="Proteomes" id="UP000678499">
    <property type="component" value="Unassembled WGS sequence"/>
</dbReference>
<evidence type="ECO:0000256" key="3">
    <source>
        <dbReference type="ARBA" id="ARBA00022737"/>
    </source>
</evidence>
<dbReference type="InterPro" id="IPR036322">
    <property type="entry name" value="WD40_repeat_dom_sf"/>
</dbReference>
<feature type="repeat" description="WD" evidence="4">
    <location>
        <begin position="133"/>
        <end position="167"/>
    </location>
</feature>
<dbReference type="InterPro" id="IPR039085">
    <property type="entry name" value="DCA10"/>
</dbReference>
<dbReference type="Gene3D" id="2.130.10.10">
    <property type="entry name" value="YVTN repeat-like/Quinoprotein amine dehydrogenase"/>
    <property type="match status" value="2"/>
</dbReference>
<evidence type="ECO:0000256" key="2">
    <source>
        <dbReference type="ARBA" id="ARBA00022574"/>
    </source>
</evidence>
<dbReference type="PANTHER" id="PTHR14588">
    <property type="entry name" value="DDB1- AND CUL4-ASSOCIATED FACTOR 10"/>
    <property type="match status" value="1"/>
</dbReference>
<organism evidence="5">
    <name type="scientific">Notodromas monacha</name>
    <dbReference type="NCBI Taxonomy" id="399045"/>
    <lineage>
        <taxon>Eukaryota</taxon>
        <taxon>Metazoa</taxon>
        <taxon>Ecdysozoa</taxon>
        <taxon>Arthropoda</taxon>
        <taxon>Crustacea</taxon>
        <taxon>Oligostraca</taxon>
        <taxon>Ostracoda</taxon>
        <taxon>Podocopa</taxon>
        <taxon>Podocopida</taxon>
        <taxon>Cypridocopina</taxon>
        <taxon>Cypridoidea</taxon>
        <taxon>Cyprididae</taxon>
        <taxon>Notodromas</taxon>
    </lineage>
</organism>
<dbReference type="InterPro" id="IPR001680">
    <property type="entry name" value="WD40_rpt"/>
</dbReference>
<dbReference type="EMBL" id="CAJPEX010006665">
    <property type="protein sequence ID" value="CAG0924154.1"/>
    <property type="molecule type" value="Genomic_DNA"/>
</dbReference>
<gene>
    <name evidence="5" type="ORF">NMOB1V02_LOCUS11610</name>
</gene>
<dbReference type="OrthoDB" id="20669at2759"/>
<feature type="repeat" description="WD" evidence="4">
    <location>
        <begin position="48"/>
        <end position="89"/>
    </location>
</feature>
<evidence type="ECO:0000256" key="1">
    <source>
        <dbReference type="ARBA" id="ARBA00005903"/>
    </source>
</evidence>
<evidence type="ECO:0000313" key="5">
    <source>
        <dbReference type="EMBL" id="CAD7284002.1"/>
    </source>
</evidence>
<protein>
    <submittedName>
        <fullName evidence="5">Uncharacterized protein</fullName>
    </submittedName>
</protein>
<comment type="similarity">
    <text evidence="1">Belongs to the WD repeat DCAF10 family.</text>
</comment>
<dbReference type="SMART" id="SM00320">
    <property type="entry name" value="WD40"/>
    <property type="match status" value="4"/>
</dbReference>
<dbReference type="PROSITE" id="PS00678">
    <property type="entry name" value="WD_REPEATS_1"/>
    <property type="match status" value="1"/>
</dbReference>
<dbReference type="PROSITE" id="PS50294">
    <property type="entry name" value="WD_REPEATS_REGION"/>
    <property type="match status" value="2"/>
</dbReference>
<dbReference type="PROSITE" id="PS50082">
    <property type="entry name" value="WD_REPEATS_2"/>
    <property type="match status" value="3"/>
</dbReference>
<name>A0A7R9C0Z8_9CRUS</name>
<dbReference type="GO" id="GO:0080008">
    <property type="term" value="C:Cul4-RING E3 ubiquitin ligase complex"/>
    <property type="evidence" value="ECO:0007669"/>
    <property type="project" value="TreeGrafter"/>
</dbReference>
<dbReference type="AlphaFoldDB" id="A0A7R9C0Z8"/>